<proteinExistence type="predicted"/>
<dbReference type="Gene3D" id="3.40.50.1820">
    <property type="entry name" value="alpha/beta hydrolase"/>
    <property type="match status" value="1"/>
</dbReference>
<protein>
    <recommendedName>
        <fullName evidence="3">Peptidase S9 prolyl oligopeptidase catalytic domain-containing protein</fullName>
    </recommendedName>
</protein>
<dbReference type="AlphaFoldDB" id="A0A7S9H308"/>
<reference evidence="1 2" key="1">
    <citation type="submission" date="2020-09" db="EMBL/GenBank/DDBJ databases">
        <title>Complete genomes of bradyrhizobia occurring on native shrubby legumes in Australia.</title>
        <authorList>
            <person name="Lafay B."/>
        </authorList>
    </citation>
    <scope>NUCLEOTIDE SEQUENCE [LARGE SCALE GENOMIC DNA]</scope>
    <source>
        <strain evidence="1 2">BDV5040</strain>
    </source>
</reference>
<dbReference type="InterPro" id="IPR029058">
    <property type="entry name" value="AB_hydrolase_fold"/>
</dbReference>
<name>A0A7S9H308_9BRAD</name>
<dbReference type="SUPFAM" id="SSF53474">
    <property type="entry name" value="alpha/beta-Hydrolases"/>
    <property type="match status" value="1"/>
</dbReference>
<dbReference type="KEGG" id="bcou:IC761_15440"/>
<dbReference type="RefSeq" id="WP_195804052.1">
    <property type="nucleotide sequence ID" value="NZ_CP061379.1"/>
</dbReference>
<gene>
    <name evidence="1" type="ORF">IC761_15440</name>
</gene>
<evidence type="ECO:0008006" key="3">
    <source>
        <dbReference type="Google" id="ProtNLM"/>
    </source>
</evidence>
<dbReference type="Proteomes" id="UP000594621">
    <property type="component" value="Chromosome"/>
</dbReference>
<evidence type="ECO:0000313" key="1">
    <source>
        <dbReference type="EMBL" id="QPF94576.1"/>
    </source>
</evidence>
<sequence length="288" mass="30938">MQTEVVISFSDIADLATTPFSGDDVVRGVECSASDGDGPGRVLVEVDGKRDVLAFYGAAPRGAPADPVVFLRGDAVEKRDGTVVANEWYVAATAYDVQALAEQLSANFRRPYVHLARPGILGSSGRHLDRRRPREVALVDAALSRLKAHFGWRRLNLVGQSGGGHLVAALIARRDDIGCAVITSGNTAVAQRNRENGWTADITGHSDFLDPIDHVTDVARHPPQQIIVLTDPQDQRVSASVQTAYVEALRRAGVAVDHRLLPASGKLRHDLQLPGILAAFTWLANHGA</sequence>
<accession>A0A7S9H308</accession>
<evidence type="ECO:0000313" key="2">
    <source>
        <dbReference type="Proteomes" id="UP000594621"/>
    </source>
</evidence>
<dbReference type="EMBL" id="CP061379">
    <property type="protein sequence ID" value="QPF94576.1"/>
    <property type="molecule type" value="Genomic_DNA"/>
</dbReference>
<organism evidence="1 2">
    <name type="scientific">Bradyrhizobium commune</name>
    <dbReference type="NCBI Taxonomy" id="83627"/>
    <lineage>
        <taxon>Bacteria</taxon>
        <taxon>Pseudomonadati</taxon>
        <taxon>Pseudomonadota</taxon>
        <taxon>Alphaproteobacteria</taxon>
        <taxon>Hyphomicrobiales</taxon>
        <taxon>Nitrobacteraceae</taxon>
        <taxon>Bradyrhizobium</taxon>
    </lineage>
</organism>
<keyword evidence="2" id="KW-1185">Reference proteome</keyword>